<keyword evidence="4 5" id="KW-0472">Membrane</keyword>
<feature type="transmembrane region" description="Helical" evidence="5">
    <location>
        <begin position="12"/>
        <end position="43"/>
    </location>
</feature>
<feature type="transmembrane region" description="Helical" evidence="5">
    <location>
        <begin position="115"/>
        <end position="136"/>
    </location>
</feature>
<evidence type="ECO:0000256" key="4">
    <source>
        <dbReference type="ARBA" id="ARBA00023136"/>
    </source>
</evidence>
<organism evidence="7 8">
    <name type="scientific">Pontibacter populi</name>
    <dbReference type="NCBI Taxonomy" id="890055"/>
    <lineage>
        <taxon>Bacteria</taxon>
        <taxon>Pseudomonadati</taxon>
        <taxon>Bacteroidota</taxon>
        <taxon>Cytophagia</taxon>
        <taxon>Cytophagales</taxon>
        <taxon>Hymenobacteraceae</taxon>
        <taxon>Pontibacter</taxon>
    </lineage>
</organism>
<evidence type="ECO:0000313" key="7">
    <source>
        <dbReference type="EMBL" id="MBW3365280.1"/>
    </source>
</evidence>
<sequence>MVQAKMKINKAYLLTIIFFFFNSFLLPIGLLYTTILTPVFYFALLFKQYKYILLKYVFCIAPFVLIHLKNGVVLQDYFVSLTLYFTVYIFIFIVYDFLKTRTYLDILFDRITNINFALTILALISLFTPFKTLWALHAVSAGISGLPRLSLFTYEPSYYSTLLVPLIFYYLLSISIHRENQKLPKLLMLGLSLCLSFSLGVIASIAIAISFVLLLNLHRLKIRRETVSLLLYLLLLGVLIALLLFIFYPENALYKRIYNVFTGNDSSGKGRTFEAIEIAYILIQKKSVMWGIGLGQIKTLGYDVITSFYKYDRNLIKVVTIPNAFAETLAIFGFVGAFLRIFLQLFLFFKTKVYKNYFQMLCFSYIFIYQFTGSFITNIAEYLIWLLAFIPYFTQFNKDNLFKTASSLNGQ</sequence>
<evidence type="ECO:0000256" key="5">
    <source>
        <dbReference type="SAM" id="Phobius"/>
    </source>
</evidence>
<keyword evidence="8" id="KW-1185">Reference proteome</keyword>
<comment type="caution">
    <text evidence="7">The sequence shown here is derived from an EMBL/GenBank/DDBJ whole genome shotgun (WGS) entry which is preliminary data.</text>
</comment>
<feature type="domain" description="O-antigen ligase-related" evidence="6">
    <location>
        <begin position="187"/>
        <end position="339"/>
    </location>
</feature>
<feature type="transmembrane region" description="Helical" evidence="5">
    <location>
        <begin position="329"/>
        <end position="349"/>
    </location>
</feature>
<dbReference type="EMBL" id="JAHWXQ010000002">
    <property type="protein sequence ID" value="MBW3365280.1"/>
    <property type="molecule type" value="Genomic_DNA"/>
</dbReference>
<evidence type="ECO:0000313" key="8">
    <source>
        <dbReference type="Proteomes" id="UP000774935"/>
    </source>
</evidence>
<evidence type="ECO:0000256" key="3">
    <source>
        <dbReference type="ARBA" id="ARBA00022989"/>
    </source>
</evidence>
<comment type="subcellular location">
    <subcellularLocation>
        <location evidence="1">Membrane</location>
        <topology evidence="1">Multi-pass membrane protein</topology>
    </subcellularLocation>
</comment>
<keyword evidence="7" id="KW-0436">Ligase</keyword>
<dbReference type="GO" id="GO:0016874">
    <property type="term" value="F:ligase activity"/>
    <property type="evidence" value="ECO:0007669"/>
    <property type="project" value="UniProtKB-KW"/>
</dbReference>
<feature type="transmembrane region" description="Helical" evidence="5">
    <location>
        <begin position="188"/>
        <end position="217"/>
    </location>
</feature>
<dbReference type="InterPro" id="IPR007016">
    <property type="entry name" value="O-antigen_ligase-rel_domated"/>
</dbReference>
<dbReference type="Proteomes" id="UP000774935">
    <property type="component" value="Unassembled WGS sequence"/>
</dbReference>
<keyword evidence="2 5" id="KW-0812">Transmembrane</keyword>
<keyword evidence="3 5" id="KW-1133">Transmembrane helix</keyword>
<feature type="transmembrane region" description="Helical" evidence="5">
    <location>
        <begin position="229"/>
        <end position="248"/>
    </location>
</feature>
<accession>A0ABS6XBA4</accession>
<gene>
    <name evidence="7" type="ORF">KYK27_09505</name>
</gene>
<feature type="transmembrane region" description="Helical" evidence="5">
    <location>
        <begin position="49"/>
        <end position="68"/>
    </location>
</feature>
<evidence type="ECO:0000259" key="6">
    <source>
        <dbReference type="Pfam" id="PF04932"/>
    </source>
</evidence>
<name>A0ABS6XBA4_9BACT</name>
<proteinExistence type="predicted"/>
<protein>
    <submittedName>
        <fullName evidence="7">O-antigen ligase family protein</fullName>
    </submittedName>
</protein>
<evidence type="ECO:0000256" key="2">
    <source>
        <dbReference type="ARBA" id="ARBA00022692"/>
    </source>
</evidence>
<feature type="transmembrane region" description="Helical" evidence="5">
    <location>
        <begin position="157"/>
        <end position="176"/>
    </location>
</feature>
<evidence type="ECO:0000256" key="1">
    <source>
        <dbReference type="ARBA" id="ARBA00004141"/>
    </source>
</evidence>
<reference evidence="7 8" key="1">
    <citation type="submission" date="2021-07" db="EMBL/GenBank/DDBJ databases">
        <authorList>
            <person name="Kim M.K."/>
        </authorList>
    </citation>
    <scope>NUCLEOTIDE SEQUENCE [LARGE SCALE GENOMIC DNA]</scope>
    <source>
        <strain evidence="7 8">HLY7-15</strain>
    </source>
</reference>
<feature type="transmembrane region" description="Helical" evidence="5">
    <location>
        <begin position="77"/>
        <end position="95"/>
    </location>
</feature>
<feature type="transmembrane region" description="Helical" evidence="5">
    <location>
        <begin position="361"/>
        <end position="393"/>
    </location>
</feature>
<dbReference type="Pfam" id="PF04932">
    <property type="entry name" value="Wzy_C"/>
    <property type="match status" value="1"/>
</dbReference>